<dbReference type="OrthoDB" id="185373at2759"/>
<dbReference type="PANTHER" id="PTHR47926">
    <property type="entry name" value="PENTATRICOPEPTIDE REPEAT-CONTAINING PROTEIN"/>
    <property type="match status" value="1"/>
</dbReference>
<name>A0A7I8L8V4_SPIIN</name>
<evidence type="ECO:0000313" key="4">
    <source>
        <dbReference type="EMBL" id="CAA7405685.1"/>
    </source>
</evidence>
<dbReference type="FunFam" id="1.25.40.10:FF:000242">
    <property type="entry name" value="Pentatricopeptide repeat-containing protein"/>
    <property type="match status" value="1"/>
</dbReference>
<evidence type="ECO:0000256" key="1">
    <source>
        <dbReference type="ARBA" id="ARBA00022737"/>
    </source>
</evidence>
<feature type="repeat" description="PPR" evidence="2">
    <location>
        <begin position="151"/>
        <end position="185"/>
    </location>
</feature>
<dbReference type="Pfam" id="PF01535">
    <property type="entry name" value="PPR"/>
    <property type="match status" value="2"/>
</dbReference>
<dbReference type="Gene3D" id="1.25.40.10">
    <property type="entry name" value="Tetratricopeptide repeat domain"/>
    <property type="match status" value="2"/>
</dbReference>
<dbReference type="Pfam" id="PF12854">
    <property type="entry name" value="PPR_1"/>
    <property type="match status" value="1"/>
</dbReference>
<dbReference type="PROSITE" id="PS51375">
    <property type="entry name" value="PPR"/>
    <property type="match status" value="4"/>
</dbReference>
<keyword evidence="5" id="KW-1185">Reference proteome</keyword>
<dbReference type="EMBL" id="LR746274">
    <property type="protein sequence ID" value="CAA7405685.1"/>
    <property type="molecule type" value="Genomic_DNA"/>
</dbReference>
<dbReference type="InterPro" id="IPR011990">
    <property type="entry name" value="TPR-like_helical_dom_sf"/>
</dbReference>
<reference evidence="4" key="1">
    <citation type="submission" date="2020-02" db="EMBL/GenBank/DDBJ databases">
        <authorList>
            <person name="Scholz U."/>
            <person name="Mascher M."/>
            <person name="Fiebig A."/>
        </authorList>
    </citation>
    <scope>NUCLEOTIDE SEQUENCE</scope>
</reference>
<feature type="domain" description="DYW" evidence="3">
    <location>
        <begin position="502"/>
        <end position="594"/>
    </location>
</feature>
<dbReference type="PANTHER" id="PTHR47926:SF365">
    <property type="entry name" value="DYW DOMAIN-CONTAINING PROTEIN"/>
    <property type="match status" value="1"/>
</dbReference>
<dbReference type="NCBIfam" id="TIGR00756">
    <property type="entry name" value="PPR"/>
    <property type="match status" value="4"/>
</dbReference>
<keyword evidence="1" id="KW-0677">Repeat</keyword>
<proteinExistence type="predicted"/>
<dbReference type="GO" id="GO:0009451">
    <property type="term" value="P:RNA modification"/>
    <property type="evidence" value="ECO:0007669"/>
    <property type="project" value="InterPro"/>
</dbReference>
<feature type="repeat" description="PPR" evidence="2">
    <location>
        <begin position="186"/>
        <end position="216"/>
    </location>
</feature>
<dbReference type="Pfam" id="PF20431">
    <property type="entry name" value="E_motif"/>
    <property type="match status" value="1"/>
</dbReference>
<evidence type="ECO:0000259" key="3">
    <source>
        <dbReference type="Pfam" id="PF14432"/>
    </source>
</evidence>
<accession>A0A7I8L8V4</accession>
<dbReference type="GO" id="GO:0008270">
    <property type="term" value="F:zinc ion binding"/>
    <property type="evidence" value="ECO:0007669"/>
    <property type="project" value="InterPro"/>
</dbReference>
<feature type="repeat" description="PPR" evidence="2">
    <location>
        <begin position="255"/>
        <end position="285"/>
    </location>
</feature>
<dbReference type="GO" id="GO:0003723">
    <property type="term" value="F:RNA binding"/>
    <property type="evidence" value="ECO:0007669"/>
    <property type="project" value="InterPro"/>
</dbReference>
<dbReference type="InterPro" id="IPR046960">
    <property type="entry name" value="PPR_At4g14850-like_plant"/>
</dbReference>
<gene>
    <name evidence="4" type="ORF">SI8410_11016363</name>
</gene>
<dbReference type="AlphaFoldDB" id="A0A7I8L8V4"/>
<feature type="repeat" description="PPR" evidence="2">
    <location>
        <begin position="286"/>
        <end position="320"/>
    </location>
</feature>
<evidence type="ECO:0000256" key="2">
    <source>
        <dbReference type="PROSITE-ProRule" id="PRU00708"/>
    </source>
</evidence>
<organism evidence="4 5">
    <name type="scientific">Spirodela intermedia</name>
    <name type="common">Intermediate duckweed</name>
    <dbReference type="NCBI Taxonomy" id="51605"/>
    <lineage>
        <taxon>Eukaryota</taxon>
        <taxon>Viridiplantae</taxon>
        <taxon>Streptophyta</taxon>
        <taxon>Embryophyta</taxon>
        <taxon>Tracheophyta</taxon>
        <taxon>Spermatophyta</taxon>
        <taxon>Magnoliopsida</taxon>
        <taxon>Liliopsida</taxon>
        <taxon>Araceae</taxon>
        <taxon>Lemnoideae</taxon>
        <taxon>Spirodela</taxon>
    </lineage>
</organism>
<dbReference type="InterPro" id="IPR032867">
    <property type="entry name" value="DYW_dom"/>
</dbReference>
<evidence type="ECO:0000313" key="5">
    <source>
        <dbReference type="Proteomes" id="UP000663760"/>
    </source>
</evidence>
<dbReference type="InterPro" id="IPR002885">
    <property type="entry name" value="PPR_rpt"/>
</dbReference>
<dbReference type="Proteomes" id="UP000663760">
    <property type="component" value="Chromosome 11"/>
</dbReference>
<dbReference type="Pfam" id="PF14432">
    <property type="entry name" value="DYW_deaminase"/>
    <property type="match status" value="1"/>
</dbReference>
<dbReference type="InterPro" id="IPR046848">
    <property type="entry name" value="E_motif"/>
</dbReference>
<dbReference type="Pfam" id="PF13041">
    <property type="entry name" value="PPR_2"/>
    <property type="match status" value="1"/>
</dbReference>
<dbReference type="SUPFAM" id="SSF48452">
    <property type="entry name" value="TPR-like"/>
    <property type="match status" value="1"/>
</dbReference>
<protein>
    <recommendedName>
        <fullName evidence="3">DYW domain-containing protein</fullName>
    </recommendedName>
</protein>
<dbReference type="FunFam" id="1.25.40.10:FF:000348">
    <property type="entry name" value="Pentatricopeptide repeat-containing protein chloroplastic"/>
    <property type="match status" value="1"/>
</dbReference>
<sequence length="594" mass="63590">MSEPSCSVAHRLLLRCATGAQVREAHASLMVTGELVSSPVAAAVFLHNTLIRAYARTGGAAHLEAILVYRHLLRSALPPDTHTFPFLLKASAAALPGSAIAAAQGGAAHAQIVRLGFSGQLHATNALIHFYSLAGDLPAARRLLETSATTDVVSFNTLITGYCRSGNSAAARKLFDEMPQRNGISWTAMISGHVHCGEEREALSLFSAMQSSGVPPMAATLVSVLSACAQLGALEQGRWVHRHLRVSGGGAATINVFLGTALIDMYAKCGEVDAAVAVFEAMPERNLLSWTTLIGGLAVHGRGTAALRLFEQMETSGVAPDDVAFVAALSACSHAGLLDDGRRIFAAMRRRYGVEPKLEHYGCLVDLLARGGRLTEAMAAVEEMPVSPDGRIWSALMAGCRFHGDAKLAERVAERLVALEPDNGGVYVLLANVYGAAGRHGEAVRVRGAMRRRCLGKAPGWSSVEVGGEVHQFTAGGGSHPAAAAARAKWAAVERRLREEEGYVPGREEVLVEVEEEEKDAAVGGHSEKIAMGFAMLRSGEGERMRIMKNLRVCGDCHRATKLVSKVFRREIVVRDRTRFHIFRDGRCSCGDYW</sequence>